<name>A0AAV3PJC5_LITER</name>
<dbReference type="PROSITE" id="PS00375">
    <property type="entry name" value="UDPGT"/>
    <property type="match status" value="1"/>
</dbReference>
<dbReference type="InterPro" id="IPR050481">
    <property type="entry name" value="UDP-glycosyltransf_plant"/>
</dbReference>
<dbReference type="PANTHER" id="PTHR48048:SF83">
    <property type="entry name" value="GLYCOSYLTRANSFERASE"/>
    <property type="match status" value="1"/>
</dbReference>
<dbReference type="SUPFAM" id="SSF53756">
    <property type="entry name" value="UDP-Glycosyltransferase/glycogen phosphorylase"/>
    <property type="match status" value="1"/>
</dbReference>
<organism evidence="5 6">
    <name type="scientific">Lithospermum erythrorhizon</name>
    <name type="common">Purple gromwell</name>
    <name type="synonym">Lithospermum officinale var. erythrorhizon</name>
    <dbReference type="NCBI Taxonomy" id="34254"/>
    <lineage>
        <taxon>Eukaryota</taxon>
        <taxon>Viridiplantae</taxon>
        <taxon>Streptophyta</taxon>
        <taxon>Embryophyta</taxon>
        <taxon>Tracheophyta</taxon>
        <taxon>Spermatophyta</taxon>
        <taxon>Magnoliopsida</taxon>
        <taxon>eudicotyledons</taxon>
        <taxon>Gunneridae</taxon>
        <taxon>Pentapetalae</taxon>
        <taxon>asterids</taxon>
        <taxon>lamiids</taxon>
        <taxon>Boraginales</taxon>
        <taxon>Boraginaceae</taxon>
        <taxon>Boraginoideae</taxon>
        <taxon>Lithospermeae</taxon>
        <taxon>Lithospermum</taxon>
    </lineage>
</organism>
<keyword evidence="3" id="KW-0328">Glycosyltransferase</keyword>
<dbReference type="AlphaFoldDB" id="A0AAV3PJC5"/>
<dbReference type="FunFam" id="3.40.50.2000:FF:000056">
    <property type="entry name" value="Glycosyltransferase"/>
    <property type="match status" value="1"/>
</dbReference>
<sequence length="476" mass="52767">MKQAELVFVPGPGIGHLVSTAEFAKRLLKRDARLAVTILVIRTPITPDVDAYVESLVTSSENRIRYIILPLDDPPSVELLKCPENYVTLLIEGQKHCVKEAIVKHVLSCSRPVVGLVLDFFCTIMIDVANQLNVPSYLFFPSTAGFLGLMICLQNHYEKFGKSFDMLDPDSDIPTYAHPVPSGVLPTVVLDKEIGFECMMKHGSRFKETKGFIINTFVELESYAVDTLASDKKNPPVYTVGPLLDLKKASASGDESIINWLDTQPDSSVVFLCFGSMGGFEPTQLVQIAIALERSGQRFLWSIRQKRAKEKIGIINGFSNLDEILPHGFLERTQGRGMICEWAPQVDVLAHQAVGGFVSHCGWNSILESLWHGVPIATWPIYAEQQINAFEMVKDLGLAVELKLDYRSGSGVLVGADEIEKALRSLMDKGNPLRKKVNEMKEKSRKVVVNGGSSFDCMGSFIEDILSHNLPLVKKQ</sequence>
<evidence type="ECO:0000256" key="3">
    <source>
        <dbReference type="RuleBase" id="RU003718"/>
    </source>
</evidence>
<comment type="similarity">
    <text evidence="1 3">Belongs to the UDP-glycosyltransferase family.</text>
</comment>
<evidence type="ECO:0000313" key="6">
    <source>
        <dbReference type="Proteomes" id="UP001454036"/>
    </source>
</evidence>
<evidence type="ECO:0000313" key="5">
    <source>
        <dbReference type="EMBL" id="GAA0151834.1"/>
    </source>
</evidence>
<dbReference type="CDD" id="cd03784">
    <property type="entry name" value="GT1_Gtf-like"/>
    <property type="match status" value="1"/>
</dbReference>
<dbReference type="InterPro" id="IPR035595">
    <property type="entry name" value="UDP_glycos_trans_CS"/>
</dbReference>
<dbReference type="EMBL" id="BAABME010017908">
    <property type="protein sequence ID" value="GAA0151834.1"/>
    <property type="molecule type" value="Genomic_DNA"/>
</dbReference>
<evidence type="ECO:0000256" key="1">
    <source>
        <dbReference type="ARBA" id="ARBA00009995"/>
    </source>
</evidence>
<dbReference type="EC" id="2.4.1.-" evidence="4"/>
<dbReference type="PANTHER" id="PTHR48048">
    <property type="entry name" value="GLYCOSYLTRANSFERASE"/>
    <property type="match status" value="1"/>
</dbReference>
<reference evidence="5 6" key="1">
    <citation type="submission" date="2024-01" db="EMBL/GenBank/DDBJ databases">
        <title>The complete chloroplast genome sequence of Lithospermum erythrorhizon: insights into the phylogenetic relationship among Boraginaceae species and the maternal lineages of purple gromwells.</title>
        <authorList>
            <person name="Okada T."/>
            <person name="Watanabe K."/>
        </authorList>
    </citation>
    <scope>NUCLEOTIDE SEQUENCE [LARGE SCALE GENOMIC DNA]</scope>
</reference>
<dbReference type="Gene3D" id="3.40.50.2000">
    <property type="entry name" value="Glycogen Phosphorylase B"/>
    <property type="match status" value="2"/>
</dbReference>
<keyword evidence="6" id="KW-1185">Reference proteome</keyword>
<gene>
    <name evidence="5" type="ORF">LIER_37366</name>
</gene>
<dbReference type="InterPro" id="IPR002213">
    <property type="entry name" value="UDP_glucos_trans"/>
</dbReference>
<keyword evidence="2 3" id="KW-0808">Transferase</keyword>
<dbReference type="GO" id="GO:0035251">
    <property type="term" value="F:UDP-glucosyltransferase activity"/>
    <property type="evidence" value="ECO:0007669"/>
    <property type="project" value="InterPro"/>
</dbReference>
<comment type="caution">
    <text evidence="5">The sequence shown here is derived from an EMBL/GenBank/DDBJ whole genome shotgun (WGS) entry which is preliminary data.</text>
</comment>
<dbReference type="Proteomes" id="UP001454036">
    <property type="component" value="Unassembled WGS sequence"/>
</dbReference>
<protein>
    <recommendedName>
        <fullName evidence="4">Glycosyltransferase</fullName>
        <ecNumber evidence="4">2.4.1.-</ecNumber>
    </recommendedName>
</protein>
<evidence type="ECO:0000256" key="4">
    <source>
        <dbReference type="RuleBase" id="RU362057"/>
    </source>
</evidence>
<evidence type="ECO:0000256" key="2">
    <source>
        <dbReference type="ARBA" id="ARBA00022679"/>
    </source>
</evidence>
<proteinExistence type="inferred from homology"/>
<accession>A0AAV3PJC5</accession>
<dbReference type="Pfam" id="PF00201">
    <property type="entry name" value="UDPGT"/>
    <property type="match status" value="1"/>
</dbReference>